<dbReference type="HOGENOM" id="CLU_2025705_0_0_6"/>
<name>W0DSN7_9GAMM</name>
<reference evidence="2 3" key="1">
    <citation type="submission" date="2013-12" db="EMBL/GenBank/DDBJ databases">
        <authorList>
            <consortium name="DOE Joint Genome Institute"/>
            <person name="Muyzer G."/>
            <person name="Huntemann M."/>
            <person name="Han J."/>
            <person name="Chen A."/>
            <person name="Kyrpides N."/>
            <person name="Mavromatis K."/>
            <person name="Markowitz V."/>
            <person name="Palaniappan K."/>
            <person name="Ivanova N."/>
            <person name="Schaumberg A."/>
            <person name="Pati A."/>
            <person name="Liolios K."/>
            <person name="Nordberg H.P."/>
            <person name="Cantor M.N."/>
            <person name="Hua S.X."/>
            <person name="Woyke T."/>
        </authorList>
    </citation>
    <scope>NUCLEOTIDE SEQUENCE [LARGE SCALE GENOMIC DNA]</scope>
    <source>
        <strain evidence="2 3">ARh 1</strain>
    </source>
</reference>
<dbReference type="EMBL" id="CP007029">
    <property type="protein sequence ID" value="AHF00268.1"/>
    <property type="molecule type" value="Genomic_DNA"/>
</dbReference>
<feature type="compositionally biased region" description="Basic and acidic residues" evidence="1">
    <location>
        <begin position="24"/>
        <end position="36"/>
    </location>
</feature>
<evidence type="ECO:0000313" key="2">
    <source>
        <dbReference type="EMBL" id="AHF00268.1"/>
    </source>
</evidence>
<dbReference type="AlphaFoldDB" id="W0DSN7"/>
<accession>W0DSN7</accession>
<evidence type="ECO:0000256" key="1">
    <source>
        <dbReference type="SAM" id="MobiDB-lite"/>
    </source>
</evidence>
<gene>
    <name evidence="2" type="ORF">THITH_15090</name>
</gene>
<proteinExistence type="predicted"/>
<sequence>MTESHIARVLRTLNTPVRRQRRELEERRELEREGRQIRSRGPMGDVAQARLARIAERIADLTPRPEPSRKQRQAYRRRLAEEAIELRRRADRGEHDGEWVRLLARESLAERRAQLAERRRQS</sequence>
<dbReference type="STRING" id="713585.THITH_15090"/>
<protein>
    <submittedName>
        <fullName evidence="2">Uncharacterized protein</fullName>
    </submittedName>
</protein>
<dbReference type="Proteomes" id="UP000005289">
    <property type="component" value="Chromosome"/>
</dbReference>
<organism evidence="2 3">
    <name type="scientific">Thioalkalivibrio paradoxus ARh 1</name>
    <dbReference type="NCBI Taxonomy" id="713585"/>
    <lineage>
        <taxon>Bacteria</taxon>
        <taxon>Pseudomonadati</taxon>
        <taxon>Pseudomonadota</taxon>
        <taxon>Gammaproteobacteria</taxon>
        <taxon>Chromatiales</taxon>
        <taxon>Ectothiorhodospiraceae</taxon>
        <taxon>Thioalkalivibrio</taxon>
    </lineage>
</organism>
<keyword evidence="3" id="KW-1185">Reference proteome</keyword>
<dbReference type="KEGG" id="tti:THITH_15090"/>
<feature type="region of interest" description="Disordered" evidence="1">
    <location>
        <begin position="24"/>
        <end position="46"/>
    </location>
</feature>
<dbReference type="RefSeq" id="WP_006747066.1">
    <property type="nucleotide sequence ID" value="NZ_CP007029.1"/>
</dbReference>
<evidence type="ECO:0000313" key="3">
    <source>
        <dbReference type="Proteomes" id="UP000005289"/>
    </source>
</evidence>